<protein>
    <recommendedName>
        <fullName evidence="3">ADP-ribosyltransferase exoenzyme</fullName>
    </recommendedName>
</protein>
<dbReference type="Proteomes" id="UP000198916">
    <property type="component" value="Unassembled WGS sequence"/>
</dbReference>
<dbReference type="STRING" id="332977.SAMN05421740_10412"/>
<accession>A0A1H7NK26</accession>
<proteinExistence type="predicted"/>
<sequence length="199" mass="23490">MELQKLLELGCGIYSKPIYPKRQNLICAHKTAFDNILKQENTISEIRRLGINECELFAYLFLIGFGSHEIQNPLRCQTKPNKFIENIILHLDNFLLKCERTNSEVLYRQDDYSDVAHYKEEQLVSFNNYFVASLDDFDNSLNIIWVVTPRLENTKGRVGYKIYDHGDEKQITFERGARFVINRMEKPDNMTYIYCNEIE</sequence>
<evidence type="ECO:0008006" key="3">
    <source>
        <dbReference type="Google" id="ProtNLM"/>
    </source>
</evidence>
<evidence type="ECO:0000313" key="2">
    <source>
        <dbReference type="Proteomes" id="UP000198916"/>
    </source>
</evidence>
<dbReference type="AlphaFoldDB" id="A0A1H7NK26"/>
<name>A0A1H7NK26_9SPHI</name>
<evidence type="ECO:0000313" key="1">
    <source>
        <dbReference type="EMBL" id="SEL23701.1"/>
    </source>
</evidence>
<keyword evidence="2" id="KW-1185">Reference proteome</keyword>
<reference evidence="2" key="1">
    <citation type="submission" date="2016-10" db="EMBL/GenBank/DDBJ databases">
        <authorList>
            <person name="Varghese N."/>
            <person name="Submissions S."/>
        </authorList>
    </citation>
    <scope>NUCLEOTIDE SEQUENCE [LARGE SCALE GENOMIC DNA]</scope>
    <source>
        <strain evidence="2">Jip14</strain>
    </source>
</reference>
<dbReference type="Gene3D" id="3.90.176.10">
    <property type="entry name" value="Toxin ADP-ribosyltransferase, Chain A, domain 1"/>
    <property type="match status" value="1"/>
</dbReference>
<dbReference type="EMBL" id="FNZR01000004">
    <property type="protein sequence ID" value="SEL23701.1"/>
    <property type="molecule type" value="Genomic_DNA"/>
</dbReference>
<organism evidence="1 2">
    <name type="scientific">Parapedobacter koreensis</name>
    <dbReference type="NCBI Taxonomy" id="332977"/>
    <lineage>
        <taxon>Bacteria</taxon>
        <taxon>Pseudomonadati</taxon>
        <taxon>Bacteroidota</taxon>
        <taxon>Sphingobacteriia</taxon>
        <taxon>Sphingobacteriales</taxon>
        <taxon>Sphingobacteriaceae</taxon>
        <taxon>Parapedobacter</taxon>
    </lineage>
</organism>
<gene>
    <name evidence="1" type="ORF">SAMN05421740_10412</name>
</gene>
<dbReference type="SUPFAM" id="SSF56399">
    <property type="entry name" value="ADP-ribosylation"/>
    <property type="match status" value="1"/>
</dbReference>